<proteinExistence type="predicted"/>
<dbReference type="GO" id="GO:0016491">
    <property type="term" value="F:oxidoreductase activity"/>
    <property type="evidence" value="ECO:0007669"/>
    <property type="project" value="UniProtKB-KW"/>
</dbReference>
<dbReference type="Pfam" id="PF01266">
    <property type="entry name" value="DAO"/>
    <property type="match status" value="1"/>
</dbReference>
<protein>
    <submittedName>
        <fullName evidence="3">FAD-binding oxidoreductase</fullName>
        <ecNumber evidence="3">1.-.-.-</ecNumber>
    </submittedName>
</protein>
<dbReference type="InterPro" id="IPR006076">
    <property type="entry name" value="FAD-dep_OxRdtase"/>
</dbReference>
<dbReference type="EC" id="1.-.-.-" evidence="3"/>
<gene>
    <name evidence="3" type="ORF">RAS12_07420</name>
</gene>
<dbReference type="InterPro" id="IPR036188">
    <property type="entry name" value="FAD/NAD-bd_sf"/>
</dbReference>
<feature type="domain" description="FAD dependent oxidoreductase" evidence="2">
    <location>
        <begin position="6"/>
        <end position="350"/>
    </location>
</feature>
<organism evidence="3 4">
    <name type="scientific">Achromobacter seleniivolatilans</name>
    <dbReference type="NCBI Taxonomy" id="3047478"/>
    <lineage>
        <taxon>Bacteria</taxon>
        <taxon>Pseudomonadati</taxon>
        <taxon>Pseudomonadota</taxon>
        <taxon>Betaproteobacteria</taxon>
        <taxon>Burkholderiales</taxon>
        <taxon>Alcaligenaceae</taxon>
        <taxon>Achromobacter</taxon>
    </lineage>
</organism>
<dbReference type="Proteomes" id="UP001234798">
    <property type="component" value="Chromosome"/>
</dbReference>
<dbReference type="RefSeq" id="WP_306946791.1">
    <property type="nucleotide sequence ID" value="NZ_CP132976.1"/>
</dbReference>
<dbReference type="EMBL" id="CP132976">
    <property type="protein sequence ID" value="WMD22198.1"/>
    <property type="molecule type" value="Genomic_DNA"/>
</dbReference>
<keyword evidence="1 3" id="KW-0560">Oxidoreductase</keyword>
<accession>A0ABY9M7N0</accession>
<evidence type="ECO:0000259" key="2">
    <source>
        <dbReference type="Pfam" id="PF01266"/>
    </source>
</evidence>
<dbReference type="PANTHER" id="PTHR13847:SF289">
    <property type="entry name" value="GLYCINE OXIDASE"/>
    <property type="match status" value="1"/>
</dbReference>
<name>A0ABY9M7N0_9BURK</name>
<dbReference type="PANTHER" id="PTHR13847">
    <property type="entry name" value="SARCOSINE DEHYDROGENASE-RELATED"/>
    <property type="match status" value="1"/>
</dbReference>
<keyword evidence="4" id="KW-1185">Reference proteome</keyword>
<reference evidence="3 4" key="1">
    <citation type="submission" date="2023-08" db="EMBL/GenBank/DDBJ databases">
        <title>Achromobacter seleniivolatilans sp. nov., isolated from seleniferous soil.</title>
        <authorList>
            <person name="Zhang S."/>
            <person name="Li K."/>
            <person name="Peng J."/>
            <person name="Zhao Q."/>
            <person name="Wang H."/>
            <person name="Guo Y."/>
        </authorList>
    </citation>
    <scope>NUCLEOTIDE SEQUENCE [LARGE SCALE GENOMIC DNA]</scope>
    <source>
        <strain evidence="3 4">R39</strain>
    </source>
</reference>
<evidence type="ECO:0000256" key="1">
    <source>
        <dbReference type="ARBA" id="ARBA00023002"/>
    </source>
</evidence>
<dbReference type="Gene3D" id="3.50.50.60">
    <property type="entry name" value="FAD/NAD(P)-binding domain"/>
    <property type="match status" value="1"/>
</dbReference>
<sequence>MSVVKKVVVIGAGVLGLSVATEAAARGAQVVVVELPPDHRTASLRSYSWLNAFGAAPESYRRLRLLSLDRYRALAAAVPQAGWLRFHGSLTWRNAAQQEQLKSRAAQLGESGYSARWLDTDQAIHAEPALDRAAIDGFGLVESSIEGWIDLPEYLSVLRQGLSARQVQFVTVGQSPRLQAAGGKITGLVIDDGGTIHADAVVLAVGAGTPEVLRQVGFELPAQTNNALLVTARRRGVAPKSVLRAPDVAIRPRGDGALALHADWADLEVTGDDTQGWSVPPGVIQAVTTAAARWLDGSPEWSDVRTGIGRRPIPGDQRAVAGELPSVSGLHVLFSHSAATLAPILSELLAGEIVDGAQSPLLADFRPARFVTPAAA</sequence>
<dbReference type="SUPFAM" id="SSF51905">
    <property type="entry name" value="FAD/NAD(P)-binding domain"/>
    <property type="match status" value="1"/>
</dbReference>
<evidence type="ECO:0000313" key="4">
    <source>
        <dbReference type="Proteomes" id="UP001234798"/>
    </source>
</evidence>
<dbReference type="Gene3D" id="3.30.9.10">
    <property type="entry name" value="D-Amino Acid Oxidase, subunit A, domain 2"/>
    <property type="match status" value="1"/>
</dbReference>
<evidence type="ECO:0000313" key="3">
    <source>
        <dbReference type="EMBL" id="WMD22198.1"/>
    </source>
</evidence>